<organism evidence="2 3">
    <name type="scientific">Portunus trituberculatus</name>
    <name type="common">Swimming crab</name>
    <name type="synonym">Neptunus trituberculatus</name>
    <dbReference type="NCBI Taxonomy" id="210409"/>
    <lineage>
        <taxon>Eukaryota</taxon>
        <taxon>Metazoa</taxon>
        <taxon>Ecdysozoa</taxon>
        <taxon>Arthropoda</taxon>
        <taxon>Crustacea</taxon>
        <taxon>Multicrustacea</taxon>
        <taxon>Malacostraca</taxon>
        <taxon>Eumalacostraca</taxon>
        <taxon>Eucarida</taxon>
        <taxon>Decapoda</taxon>
        <taxon>Pleocyemata</taxon>
        <taxon>Brachyura</taxon>
        <taxon>Eubrachyura</taxon>
        <taxon>Portunoidea</taxon>
        <taxon>Portunidae</taxon>
        <taxon>Portuninae</taxon>
        <taxon>Portunus</taxon>
    </lineage>
</organism>
<sequence length="95" mass="10857">MKILRKGEEKTKQIEDSEARQAHIRSKKTERQEATRREDNGRQHSRTDEKNVAVEGGRREAGSRRKEGGKEVRSRGVKKRCRETDGIKGGTRGRG</sequence>
<keyword evidence="3" id="KW-1185">Reference proteome</keyword>
<proteinExistence type="predicted"/>
<comment type="caution">
    <text evidence="2">The sequence shown here is derived from an EMBL/GenBank/DDBJ whole genome shotgun (WGS) entry which is preliminary data.</text>
</comment>
<evidence type="ECO:0000313" key="2">
    <source>
        <dbReference type="EMBL" id="MPC98690.1"/>
    </source>
</evidence>
<evidence type="ECO:0000256" key="1">
    <source>
        <dbReference type="SAM" id="MobiDB-lite"/>
    </source>
</evidence>
<accession>A0A5B7JPG1</accession>
<reference evidence="2 3" key="1">
    <citation type="submission" date="2019-05" db="EMBL/GenBank/DDBJ databases">
        <title>Another draft genome of Portunus trituberculatus and its Hox gene families provides insights of decapod evolution.</title>
        <authorList>
            <person name="Jeong J.-H."/>
            <person name="Song I."/>
            <person name="Kim S."/>
            <person name="Choi T."/>
            <person name="Kim D."/>
            <person name="Ryu S."/>
            <person name="Kim W."/>
        </authorList>
    </citation>
    <scope>NUCLEOTIDE SEQUENCE [LARGE SCALE GENOMIC DNA]</scope>
    <source>
        <tissue evidence="2">Muscle</tissue>
    </source>
</reference>
<dbReference type="EMBL" id="VSRR010115178">
    <property type="protein sequence ID" value="MPC98690.1"/>
    <property type="molecule type" value="Genomic_DNA"/>
</dbReference>
<evidence type="ECO:0000313" key="3">
    <source>
        <dbReference type="Proteomes" id="UP000324222"/>
    </source>
</evidence>
<feature type="compositionally biased region" description="Basic and acidic residues" evidence="1">
    <location>
        <begin position="1"/>
        <end position="74"/>
    </location>
</feature>
<protein>
    <submittedName>
        <fullName evidence="2">Uncharacterized protein</fullName>
    </submittedName>
</protein>
<feature type="region of interest" description="Disordered" evidence="1">
    <location>
        <begin position="1"/>
        <end position="95"/>
    </location>
</feature>
<dbReference type="Proteomes" id="UP000324222">
    <property type="component" value="Unassembled WGS sequence"/>
</dbReference>
<dbReference type="AlphaFoldDB" id="A0A5B7JPG1"/>
<gene>
    <name evidence="2" type="ORF">E2C01_094070</name>
</gene>
<name>A0A5B7JPG1_PORTR</name>